<name>K4KL05_SIMAS</name>
<gene>
    <name evidence="1" type="ordered locus">M5M_12645</name>
</gene>
<dbReference type="STRING" id="1117647.M5M_12645"/>
<evidence type="ECO:0000313" key="2">
    <source>
        <dbReference type="Proteomes" id="UP000000466"/>
    </source>
</evidence>
<dbReference type="EMBL" id="CP003746">
    <property type="protein sequence ID" value="AFU99681.2"/>
    <property type="molecule type" value="Genomic_DNA"/>
</dbReference>
<keyword evidence="1" id="KW-0449">Lipoprotein</keyword>
<dbReference type="AlphaFoldDB" id="K4KL05"/>
<reference evidence="1 2" key="1">
    <citation type="journal article" date="2013" name="Genome Announc.">
        <title>Complete genome sequence of Simiduia agarivorans SA1(T), a marine bacterium able to degrade a variety of polysaccharides.</title>
        <authorList>
            <person name="Lin S.Y."/>
            <person name="Shieh W.Y."/>
            <person name="Chen J.S."/>
            <person name="Tang S.L."/>
        </authorList>
    </citation>
    <scope>NUCLEOTIDE SEQUENCE [LARGE SCALE GENOMIC DNA]</scope>
    <source>
        <strain evidence="2">DSM 21679 / JCM 13881 / BCRC 17597 / SA1</strain>
    </source>
</reference>
<accession>K4KL05</accession>
<dbReference type="HOGENOM" id="CLU_190744_0_0_6"/>
<sequence>MNTPRFLNPILCLSALLMVACEPSRIERMSDYELGERYSNCLDNKPTAPGVATACENLRRECERRKQELGSFVCRSR</sequence>
<dbReference type="KEGG" id="saga:M5M_12645"/>
<dbReference type="Proteomes" id="UP000000466">
    <property type="component" value="Chromosome"/>
</dbReference>
<evidence type="ECO:0000313" key="1">
    <source>
        <dbReference type="EMBL" id="AFU99681.2"/>
    </source>
</evidence>
<proteinExistence type="predicted"/>
<dbReference type="PROSITE" id="PS51257">
    <property type="entry name" value="PROKAR_LIPOPROTEIN"/>
    <property type="match status" value="1"/>
</dbReference>
<keyword evidence="2" id="KW-1185">Reference proteome</keyword>
<organism evidence="1 2">
    <name type="scientific">Simiduia agarivorans (strain DSM 21679 / JCM 13881 / BCRC 17597 / SA1)</name>
    <dbReference type="NCBI Taxonomy" id="1117647"/>
    <lineage>
        <taxon>Bacteria</taxon>
        <taxon>Pseudomonadati</taxon>
        <taxon>Pseudomonadota</taxon>
        <taxon>Gammaproteobacteria</taxon>
        <taxon>Cellvibrionales</taxon>
        <taxon>Cellvibrionaceae</taxon>
        <taxon>Simiduia</taxon>
    </lineage>
</organism>
<protein>
    <submittedName>
        <fullName evidence="1">Lipoprotein</fullName>
    </submittedName>
</protein>